<feature type="region of interest" description="Disordered" evidence="5">
    <location>
        <begin position="259"/>
        <end position="283"/>
    </location>
</feature>
<feature type="signal peptide" evidence="7">
    <location>
        <begin position="1"/>
        <end position="21"/>
    </location>
</feature>
<evidence type="ECO:0000256" key="2">
    <source>
        <dbReference type="ARBA" id="ARBA00022692"/>
    </source>
</evidence>
<keyword evidence="4 6" id="KW-0472">Membrane</keyword>
<feature type="compositionally biased region" description="Low complexity" evidence="5">
    <location>
        <begin position="108"/>
        <end position="162"/>
    </location>
</feature>
<keyword evidence="3 6" id="KW-1133">Transmembrane helix</keyword>
<dbReference type="GeneID" id="81428443"/>
<accession>A0A9W9HYG9</accession>
<gene>
    <name evidence="8" type="ORF">N7482_007142</name>
</gene>
<evidence type="ECO:0008006" key="10">
    <source>
        <dbReference type="Google" id="ProtNLM"/>
    </source>
</evidence>
<comment type="caution">
    <text evidence="8">The sequence shown here is derived from an EMBL/GenBank/DDBJ whole genome shotgun (WGS) entry which is preliminary data.</text>
</comment>
<dbReference type="Proteomes" id="UP001149163">
    <property type="component" value="Unassembled WGS sequence"/>
</dbReference>
<evidence type="ECO:0000256" key="6">
    <source>
        <dbReference type="SAM" id="Phobius"/>
    </source>
</evidence>
<dbReference type="InterPro" id="IPR051694">
    <property type="entry name" value="Immunoregulatory_rcpt-like"/>
</dbReference>
<comment type="subcellular location">
    <subcellularLocation>
        <location evidence="1">Membrane</location>
        <topology evidence="1">Single-pass membrane protein</topology>
    </subcellularLocation>
</comment>
<dbReference type="EMBL" id="JAPQKN010000004">
    <property type="protein sequence ID" value="KAJ5160138.1"/>
    <property type="molecule type" value="Genomic_DNA"/>
</dbReference>
<evidence type="ECO:0000313" key="9">
    <source>
        <dbReference type="Proteomes" id="UP001149163"/>
    </source>
</evidence>
<name>A0A9W9HYG9_9EURO</name>
<reference evidence="8" key="2">
    <citation type="journal article" date="2023" name="IMA Fungus">
        <title>Comparative genomic study of the Penicillium genus elucidates a diverse pangenome and 15 lateral gene transfer events.</title>
        <authorList>
            <person name="Petersen C."/>
            <person name="Sorensen T."/>
            <person name="Nielsen M.R."/>
            <person name="Sondergaard T.E."/>
            <person name="Sorensen J.L."/>
            <person name="Fitzpatrick D.A."/>
            <person name="Frisvad J.C."/>
            <person name="Nielsen K.L."/>
        </authorList>
    </citation>
    <scope>NUCLEOTIDE SEQUENCE</scope>
    <source>
        <strain evidence="8">IBT 26290</strain>
    </source>
</reference>
<organism evidence="8 9">
    <name type="scientific">Penicillium canariense</name>
    <dbReference type="NCBI Taxonomy" id="189055"/>
    <lineage>
        <taxon>Eukaryota</taxon>
        <taxon>Fungi</taxon>
        <taxon>Dikarya</taxon>
        <taxon>Ascomycota</taxon>
        <taxon>Pezizomycotina</taxon>
        <taxon>Eurotiomycetes</taxon>
        <taxon>Eurotiomycetidae</taxon>
        <taxon>Eurotiales</taxon>
        <taxon>Aspergillaceae</taxon>
        <taxon>Penicillium</taxon>
    </lineage>
</organism>
<dbReference type="PANTHER" id="PTHR15549:SF26">
    <property type="entry name" value="AXIAL BUDDING PATTERN PROTEIN 2-RELATED"/>
    <property type="match status" value="1"/>
</dbReference>
<feature type="chain" id="PRO_5040869357" description="Mid2 domain-containing protein" evidence="7">
    <location>
        <begin position="22"/>
        <end position="283"/>
    </location>
</feature>
<keyword evidence="2 6" id="KW-0812">Transmembrane</keyword>
<evidence type="ECO:0000256" key="3">
    <source>
        <dbReference type="ARBA" id="ARBA00022989"/>
    </source>
</evidence>
<keyword evidence="9" id="KW-1185">Reference proteome</keyword>
<proteinExistence type="predicted"/>
<dbReference type="PANTHER" id="PTHR15549">
    <property type="entry name" value="PAIRED IMMUNOGLOBULIN-LIKE TYPE 2 RECEPTOR"/>
    <property type="match status" value="1"/>
</dbReference>
<evidence type="ECO:0000313" key="8">
    <source>
        <dbReference type="EMBL" id="KAJ5160138.1"/>
    </source>
</evidence>
<dbReference type="AlphaFoldDB" id="A0A9W9HYG9"/>
<evidence type="ECO:0000256" key="5">
    <source>
        <dbReference type="SAM" id="MobiDB-lite"/>
    </source>
</evidence>
<keyword evidence="7" id="KW-0732">Signal</keyword>
<reference evidence="8" key="1">
    <citation type="submission" date="2022-11" db="EMBL/GenBank/DDBJ databases">
        <authorList>
            <person name="Petersen C."/>
        </authorList>
    </citation>
    <scope>NUCLEOTIDE SEQUENCE</scope>
    <source>
        <strain evidence="8">IBT 26290</strain>
    </source>
</reference>
<evidence type="ECO:0000256" key="7">
    <source>
        <dbReference type="SAM" id="SignalP"/>
    </source>
</evidence>
<dbReference type="OrthoDB" id="4362982at2759"/>
<dbReference type="RefSeq" id="XP_056541696.1">
    <property type="nucleotide sequence ID" value="XM_056689267.1"/>
</dbReference>
<dbReference type="GO" id="GO:0016020">
    <property type="term" value="C:membrane"/>
    <property type="evidence" value="ECO:0007669"/>
    <property type="project" value="UniProtKB-SubCell"/>
</dbReference>
<evidence type="ECO:0000256" key="4">
    <source>
        <dbReference type="ARBA" id="ARBA00023136"/>
    </source>
</evidence>
<evidence type="ECO:0000256" key="1">
    <source>
        <dbReference type="ARBA" id="ARBA00004167"/>
    </source>
</evidence>
<feature type="region of interest" description="Disordered" evidence="5">
    <location>
        <begin position="206"/>
        <end position="239"/>
    </location>
</feature>
<feature type="region of interest" description="Disordered" evidence="5">
    <location>
        <begin position="108"/>
        <end position="169"/>
    </location>
</feature>
<feature type="transmembrane region" description="Helical" evidence="6">
    <location>
        <begin position="176"/>
        <end position="200"/>
    </location>
</feature>
<sequence length="283" mass="29474">MVSSSLLVLPLCLAYIPATAAWVFSWTNSSGGFLTDHGDVIQSCKVVDNPKGNIFDWDPQSGNYCIYLYNNNNCTDPSAGYTCKSWPWSNHVAGSYIHSYEVVANGTDTTSSTSNTTSTTSTSSSASTSTMTSTTQTSAVATSTSTAANTSSPATTPIAASSDNRTSKGSSLSGGAIAGIIVGVLAAAAIAGILFFFLCWRPRKKAGSSKVPEQPAPAMSELADDDEKKPASPTSVISPASLGHAQDVYHGQRLRELPGSTVASEMGPGMMRAELDGSTQWKN</sequence>
<protein>
    <recommendedName>
        <fullName evidence="10">Mid2 domain-containing protein</fullName>
    </recommendedName>
</protein>
<dbReference type="GO" id="GO:0071944">
    <property type="term" value="C:cell periphery"/>
    <property type="evidence" value="ECO:0007669"/>
    <property type="project" value="UniProtKB-ARBA"/>
</dbReference>